<protein>
    <submittedName>
        <fullName evidence="2">Putative signal peptide protein</fullName>
    </submittedName>
</protein>
<evidence type="ECO:0000313" key="3">
    <source>
        <dbReference type="Proteomes" id="UP000037035"/>
    </source>
</evidence>
<feature type="transmembrane region" description="Helical" evidence="1">
    <location>
        <begin position="182"/>
        <end position="208"/>
    </location>
</feature>
<gene>
    <name evidence="2" type="ORF">VP01_243g2</name>
</gene>
<reference evidence="2 3" key="1">
    <citation type="submission" date="2015-08" db="EMBL/GenBank/DDBJ databases">
        <title>Next Generation Sequencing and Analysis of the Genome of Puccinia sorghi L Schw, the Causal Agent of Maize Common Rust.</title>
        <authorList>
            <person name="Rochi L."/>
            <person name="Burguener G."/>
            <person name="Darino M."/>
            <person name="Turjanski A."/>
            <person name="Kreff E."/>
            <person name="Dieguez M.J."/>
            <person name="Sacco F."/>
        </authorList>
    </citation>
    <scope>NUCLEOTIDE SEQUENCE [LARGE SCALE GENOMIC DNA]</scope>
    <source>
        <strain evidence="2 3">RO10H11247</strain>
    </source>
</reference>
<evidence type="ECO:0000256" key="1">
    <source>
        <dbReference type="SAM" id="Phobius"/>
    </source>
</evidence>
<name>A0A0L6V6Y1_9BASI</name>
<sequence>MGIHIDGLWILGVADLIIGGCVPSPPKTFGNLILFIKYFYYSNFIKEIRLEINQNWKITFNNFLSMLILPLGLKIIVGMEWRYYTPKIEFIVETPGDNMKSCKLELGIGVSLSLSLISFSLSSNQLLHLCVIEKSILQVRSDTPITKSTVEEVLNLNFASIKLELSISGGERTRFSGVFTNIILFILDSFFIFLSCFSYWTLPFLLYLTFASTTMPSLISKHVSQVPFCCGLAQVLVGPDDQLLAESNFGQLTNISSKHSQIKQSHFYLSLFLACIILFQRTPHLCLLFVCSAFIPLRSLFDILSSTHLSSPSTLSLLSSFSSSPVFQGYLPVPQCLTRRTRFLISVSTALVFTTNTKILSPQCGTITKSAACLHSFSQANSPQTPQTRIPIKSPLMPTQTSQITIPLQPSSPRKLVAPSIDQPPLSKFECDIIFLIKWNSTRVTHNLTACHPSCFDMEFGMVCYYYHLFFRFNNIIDLKLLNFELFPLKLLPSTPYGYSKKKKEIVLSTIQVEGASVSCLGSLSIHTHCQCGTISLYINRNLYLEKKHASEPDVHNKSACINKRRLIMFFYVGDGLWVGVSSAPEGRSDRLMFNFLERSCSANDGADGRGGRLRWWMGGFAGGGGMRVRLGVVAHLLQQMMALVCPVSTSHPAQSPPAIRVLHHNCHHHHRHHHHSSFPAAAPHPHLCYSTILSSGRKTKCISDLPCRKSRPHISAREGTHHDQRGGCGDCRGPITGLRATLWDPGLDVGHAVCATTSACAALLVTPGLLRGDLLSRRGQAVVSALPRVSMVWPSWLRVLRPRLFFHADYRLSPYLNEFPRLQKFKFFFRLCMSPLPPTLLRFSSRTHIIFNLYLSEMKHEGKKNLPACTTRVASSVHRIQPHTGPKICLRSDMYFCPHLFLHLRVPFGLRGRKHTSEQEETCKQSRVRTCLRPVLPSCIYSVTTVRRAGILGPLMIGLAPGKTTLIYEGVSRLKPRARRPPKQENFCGMDCLALDKLVMLKMLP</sequence>
<feature type="transmembrane region" description="Helical" evidence="1">
    <location>
        <begin position="63"/>
        <end position="83"/>
    </location>
</feature>
<keyword evidence="1" id="KW-0812">Transmembrane</keyword>
<organism evidence="2 3">
    <name type="scientific">Puccinia sorghi</name>
    <dbReference type="NCBI Taxonomy" id="27349"/>
    <lineage>
        <taxon>Eukaryota</taxon>
        <taxon>Fungi</taxon>
        <taxon>Dikarya</taxon>
        <taxon>Basidiomycota</taxon>
        <taxon>Pucciniomycotina</taxon>
        <taxon>Pucciniomycetes</taxon>
        <taxon>Pucciniales</taxon>
        <taxon>Pucciniaceae</taxon>
        <taxon>Puccinia</taxon>
    </lineage>
</organism>
<comment type="caution">
    <text evidence="2">The sequence shown here is derived from an EMBL/GenBank/DDBJ whole genome shotgun (WGS) entry which is preliminary data.</text>
</comment>
<keyword evidence="1" id="KW-1133">Transmembrane helix</keyword>
<accession>A0A0L6V6Y1</accession>
<evidence type="ECO:0000313" key="2">
    <source>
        <dbReference type="EMBL" id="KNZ56292.1"/>
    </source>
</evidence>
<dbReference type="AlphaFoldDB" id="A0A0L6V6Y1"/>
<dbReference type="Proteomes" id="UP000037035">
    <property type="component" value="Unassembled WGS sequence"/>
</dbReference>
<keyword evidence="1" id="KW-0472">Membrane</keyword>
<keyword evidence="3" id="KW-1185">Reference proteome</keyword>
<dbReference type="VEuPathDB" id="FungiDB:VP01_243g2"/>
<dbReference type="EMBL" id="LAVV01007325">
    <property type="protein sequence ID" value="KNZ56292.1"/>
    <property type="molecule type" value="Genomic_DNA"/>
</dbReference>
<proteinExistence type="predicted"/>